<keyword evidence="3" id="KW-0862">Zinc</keyword>
<feature type="compositionally biased region" description="Basic and acidic residues" evidence="6">
    <location>
        <begin position="544"/>
        <end position="563"/>
    </location>
</feature>
<feature type="coiled-coil region" evidence="5">
    <location>
        <begin position="262"/>
        <end position="301"/>
    </location>
</feature>
<name>A0ABP0DES4_9PEZI</name>
<proteinExistence type="predicted"/>
<dbReference type="SMART" id="SM00271">
    <property type="entry name" value="DnaJ"/>
    <property type="match status" value="1"/>
</dbReference>
<dbReference type="PROSITE" id="PS00028">
    <property type="entry name" value="ZINC_FINGER_C2H2_1"/>
    <property type="match status" value="2"/>
</dbReference>
<feature type="compositionally biased region" description="Low complexity" evidence="6">
    <location>
        <begin position="389"/>
        <end position="401"/>
    </location>
</feature>
<evidence type="ECO:0000256" key="6">
    <source>
        <dbReference type="SAM" id="MobiDB-lite"/>
    </source>
</evidence>
<dbReference type="InterPro" id="IPR054076">
    <property type="entry name" value="ZUO1-like_ZHD"/>
</dbReference>
<comment type="caution">
    <text evidence="9">The sequence shown here is derived from an EMBL/GenBank/DDBJ whole genome shotgun (WGS) entry which is preliminary data.</text>
</comment>
<evidence type="ECO:0000256" key="2">
    <source>
        <dbReference type="ARBA" id="ARBA00022771"/>
    </source>
</evidence>
<accession>A0ABP0DES4</accession>
<dbReference type="SUPFAM" id="SSF46565">
    <property type="entry name" value="Chaperone J-domain"/>
    <property type="match status" value="1"/>
</dbReference>
<dbReference type="InterPro" id="IPR003604">
    <property type="entry name" value="Matrin/U1-like-C_Znf_C2H2"/>
</dbReference>
<feature type="compositionally biased region" description="Acidic residues" evidence="6">
    <location>
        <begin position="443"/>
        <end position="456"/>
    </location>
</feature>
<keyword evidence="5" id="KW-0175">Coiled coil</keyword>
<feature type="domain" description="J" evidence="7">
    <location>
        <begin position="23"/>
        <end position="89"/>
    </location>
</feature>
<feature type="region of interest" description="Disordered" evidence="6">
    <location>
        <begin position="360"/>
        <end position="494"/>
    </location>
</feature>
<feature type="compositionally biased region" description="Basic residues" evidence="6">
    <location>
        <begin position="364"/>
        <end position="379"/>
    </location>
</feature>
<reference evidence="9 10" key="1">
    <citation type="submission" date="2024-01" db="EMBL/GenBank/DDBJ databases">
        <authorList>
            <person name="Allen C."/>
            <person name="Tagirdzhanova G."/>
        </authorList>
    </citation>
    <scope>NUCLEOTIDE SEQUENCE [LARGE SCALE GENOMIC DNA]</scope>
    <source>
        <strain evidence="9 10">CBS 119000</strain>
    </source>
</reference>
<sequence>MGAEQSSHRGAEAPVATATQKTCYYELLSVTRTATDDEIKKAYRRKALELHPDRNLDDTANATRKFAEVQTAYEILSDAQERAWYDSHRDAILRGDNTTDGGADVDNVGPRFYNNVRLTPTEDLFSLMGRFNSSVPFNDSPMGFFGILEATFAQLGLEEEAAFSWDGHGDGGAQPPQYPPFGSANDDYDAVGKPFYRDWSNFATIKSFSWKDKYRLADAPDRAIRRIMEKENKKAREMAAREFNDAVRSLVAFVRKRDPRYVANTQSEAERQQTLRESATAQAARQRAANQERRAAAVANMEESIPLWARVVGDDGEPLTGSADDNGLNGEFSSEAESEVQHEIECVVCDKSFKSEKQFEAHEKSKKHVKAVHQLRRQMKRDNRDLHIPDTPLTALEPAPAAKDEEDDLLSGDDETFGDTETPASAIVTPDQNQKPAPQPTGDESEKDSSSEENDEYAPKEVVMKRFQNQANDASDSDSGDENGLAAKINGLDVEDDKAAVPAKVKVGKARAKREKKAARWAAQQEQGATCQICDEHFDSNTKLHKHLRDDHPPETNSRSERGGKKKKKR</sequence>
<feature type="region of interest" description="Disordered" evidence="6">
    <location>
        <begin position="315"/>
        <end position="335"/>
    </location>
</feature>
<evidence type="ECO:0000259" key="8">
    <source>
        <dbReference type="PROSITE" id="PS50157"/>
    </source>
</evidence>
<dbReference type="PROSITE" id="PS50076">
    <property type="entry name" value="DNAJ_2"/>
    <property type="match status" value="1"/>
</dbReference>
<dbReference type="PROSITE" id="PS50157">
    <property type="entry name" value="ZINC_FINGER_C2H2_2"/>
    <property type="match status" value="2"/>
</dbReference>
<evidence type="ECO:0000256" key="1">
    <source>
        <dbReference type="ARBA" id="ARBA00022723"/>
    </source>
</evidence>
<gene>
    <name evidence="9" type="ORF">SEPCBS119000_001952</name>
</gene>
<dbReference type="PRINTS" id="PR00625">
    <property type="entry name" value="JDOMAIN"/>
</dbReference>
<keyword evidence="10" id="KW-1185">Reference proteome</keyword>
<dbReference type="PROSITE" id="PS00636">
    <property type="entry name" value="DNAJ_1"/>
    <property type="match status" value="1"/>
</dbReference>
<dbReference type="InterPro" id="IPR036869">
    <property type="entry name" value="J_dom_sf"/>
</dbReference>
<dbReference type="EMBL" id="CAWUON010000017">
    <property type="protein sequence ID" value="CAK7266294.1"/>
    <property type="molecule type" value="Genomic_DNA"/>
</dbReference>
<evidence type="ECO:0000256" key="4">
    <source>
        <dbReference type="PROSITE-ProRule" id="PRU00042"/>
    </source>
</evidence>
<evidence type="ECO:0000256" key="5">
    <source>
        <dbReference type="SAM" id="Coils"/>
    </source>
</evidence>
<feature type="domain" description="C2H2-type" evidence="8">
    <location>
        <begin position="344"/>
        <end position="378"/>
    </location>
</feature>
<evidence type="ECO:0000313" key="9">
    <source>
        <dbReference type="EMBL" id="CAK7266294.1"/>
    </source>
</evidence>
<dbReference type="SMART" id="SM00451">
    <property type="entry name" value="ZnF_U1"/>
    <property type="match status" value="1"/>
</dbReference>
<dbReference type="Pfam" id="PF21884">
    <property type="entry name" value="ZUO1-like_ZHD"/>
    <property type="match status" value="1"/>
</dbReference>
<feature type="region of interest" description="Disordered" evidence="6">
    <location>
        <begin position="544"/>
        <end position="570"/>
    </location>
</feature>
<dbReference type="Proteomes" id="UP001642502">
    <property type="component" value="Unassembled WGS sequence"/>
</dbReference>
<dbReference type="Gene3D" id="3.30.160.60">
    <property type="entry name" value="Classic Zinc Finger"/>
    <property type="match status" value="1"/>
</dbReference>
<organism evidence="9 10">
    <name type="scientific">Sporothrix epigloea</name>
    <dbReference type="NCBI Taxonomy" id="1892477"/>
    <lineage>
        <taxon>Eukaryota</taxon>
        <taxon>Fungi</taxon>
        <taxon>Dikarya</taxon>
        <taxon>Ascomycota</taxon>
        <taxon>Pezizomycotina</taxon>
        <taxon>Sordariomycetes</taxon>
        <taxon>Sordariomycetidae</taxon>
        <taxon>Ophiostomatales</taxon>
        <taxon>Ophiostomataceae</taxon>
        <taxon>Sporothrix</taxon>
    </lineage>
</organism>
<keyword evidence="1" id="KW-0479">Metal-binding</keyword>
<dbReference type="CDD" id="cd06257">
    <property type="entry name" value="DnaJ"/>
    <property type="match status" value="1"/>
</dbReference>
<feature type="domain" description="C2H2-type" evidence="8">
    <location>
        <begin position="529"/>
        <end position="557"/>
    </location>
</feature>
<dbReference type="InterPro" id="IPR051964">
    <property type="entry name" value="Chaperone_stress_response"/>
</dbReference>
<dbReference type="InterPro" id="IPR036236">
    <property type="entry name" value="Znf_C2H2_sf"/>
</dbReference>
<dbReference type="SUPFAM" id="SSF57667">
    <property type="entry name" value="beta-beta-alpha zinc fingers"/>
    <property type="match status" value="1"/>
</dbReference>
<dbReference type="Gene3D" id="1.10.287.110">
    <property type="entry name" value="DnaJ domain"/>
    <property type="match status" value="1"/>
</dbReference>
<feature type="compositionally biased region" description="Acidic residues" evidence="6">
    <location>
        <begin position="404"/>
        <end position="418"/>
    </location>
</feature>
<dbReference type="PANTHER" id="PTHR44029:SF1">
    <property type="entry name" value="DNAJ HOMOLOG SUBFAMILY C MEMBER 21"/>
    <property type="match status" value="1"/>
</dbReference>
<keyword evidence="2 4" id="KW-0863">Zinc-finger</keyword>
<dbReference type="Pfam" id="PF00226">
    <property type="entry name" value="DnaJ"/>
    <property type="match status" value="1"/>
</dbReference>
<dbReference type="InterPro" id="IPR001623">
    <property type="entry name" value="DnaJ_domain"/>
</dbReference>
<dbReference type="InterPro" id="IPR013087">
    <property type="entry name" value="Znf_C2H2_type"/>
</dbReference>
<evidence type="ECO:0000313" key="10">
    <source>
        <dbReference type="Proteomes" id="UP001642502"/>
    </source>
</evidence>
<dbReference type="InterPro" id="IPR018253">
    <property type="entry name" value="DnaJ_domain_CS"/>
</dbReference>
<dbReference type="InterPro" id="IPR022755">
    <property type="entry name" value="Znf_C2H2_jaz"/>
</dbReference>
<dbReference type="SMART" id="SM00355">
    <property type="entry name" value="ZnF_C2H2"/>
    <property type="match status" value="2"/>
</dbReference>
<evidence type="ECO:0000256" key="3">
    <source>
        <dbReference type="ARBA" id="ARBA00022833"/>
    </source>
</evidence>
<dbReference type="Pfam" id="PF12171">
    <property type="entry name" value="zf-C2H2_jaz"/>
    <property type="match status" value="1"/>
</dbReference>
<evidence type="ECO:0000259" key="7">
    <source>
        <dbReference type="PROSITE" id="PS50076"/>
    </source>
</evidence>
<protein>
    <submittedName>
        <fullName evidence="9">Uncharacterized protein</fullName>
    </submittedName>
</protein>
<dbReference type="PANTHER" id="PTHR44029">
    <property type="entry name" value="DNAJ HOMOLOG SUBFAMILY C MEMBER 21"/>
    <property type="match status" value="1"/>
</dbReference>